<evidence type="ECO:0000313" key="2">
    <source>
        <dbReference type="EMBL" id="GMI07316.1"/>
    </source>
</evidence>
<feature type="compositionally biased region" description="Polar residues" evidence="1">
    <location>
        <begin position="1"/>
        <end position="14"/>
    </location>
</feature>
<evidence type="ECO:0000256" key="1">
    <source>
        <dbReference type="SAM" id="MobiDB-lite"/>
    </source>
</evidence>
<dbReference type="EMBL" id="BRXX01000362">
    <property type="protein sequence ID" value="GMI07316.1"/>
    <property type="molecule type" value="Genomic_DNA"/>
</dbReference>
<gene>
    <name evidence="2" type="ORF">TrVE_jg847</name>
</gene>
<dbReference type="AlphaFoldDB" id="A0A9W7F966"/>
<proteinExistence type="predicted"/>
<organism evidence="2 3">
    <name type="scientific">Triparma verrucosa</name>
    <dbReference type="NCBI Taxonomy" id="1606542"/>
    <lineage>
        <taxon>Eukaryota</taxon>
        <taxon>Sar</taxon>
        <taxon>Stramenopiles</taxon>
        <taxon>Ochrophyta</taxon>
        <taxon>Bolidophyceae</taxon>
        <taxon>Parmales</taxon>
        <taxon>Triparmaceae</taxon>
        <taxon>Triparma</taxon>
    </lineage>
</organism>
<dbReference type="Proteomes" id="UP001165160">
    <property type="component" value="Unassembled WGS sequence"/>
</dbReference>
<feature type="compositionally biased region" description="Basic and acidic residues" evidence="1">
    <location>
        <begin position="51"/>
        <end position="79"/>
    </location>
</feature>
<evidence type="ECO:0000313" key="3">
    <source>
        <dbReference type="Proteomes" id="UP001165160"/>
    </source>
</evidence>
<reference evidence="3" key="1">
    <citation type="journal article" date="2023" name="Commun. Biol.">
        <title>Genome analysis of Parmales, the sister group of diatoms, reveals the evolutionary specialization of diatoms from phago-mixotrophs to photoautotrophs.</title>
        <authorList>
            <person name="Ban H."/>
            <person name="Sato S."/>
            <person name="Yoshikawa S."/>
            <person name="Yamada K."/>
            <person name="Nakamura Y."/>
            <person name="Ichinomiya M."/>
            <person name="Sato N."/>
            <person name="Blanc-Mathieu R."/>
            <person name="Endo H."/>
            <person name="Kuwata A."/>
            <person name="Ogata H."/>
        </authorList>
    </citation>
    <scope>NUCLEOTIDE SEQUENCE [LARGE SCALE GENOMIC DNA]</scope>
    <source>
        <strain evidence="3">NIES 3699</strain>
    </source>
</reference>
<keyword evidence="3" id="KW-1185">Reference proteome</keyword>
<feature type="compositionally biased region" description="Basic and acidic residues" evidence="1">
    <location>
        <begin position="27"/>
        <end position="36"/>
    </location>
</feature>
<accession>A0A9W7F966</accession>
<protein>
    <submittedName>
        <fullName evidence="2">Uncharacterized protein</fullName>
    </submittedName>
</protein>
<sequence length="275" mass="31098">MSSTYQKQLEWSRNVSRRNNELSKSMELQKDKEHANMFKPRTSHGNGARMRVVDEGGRSKDQKSLHVHRQEKARLEKSRVHQMTTHKKHHVSSHTPPSAGALGNRTVSSQQPAVRLVNDLPAENSTPGSTSGNTGGYRAAYEEEQQNPTLNYNGGEDEGFFYDQLVKEREEWSEERRRMLNVIQVQQLEIERIRGEGREKAVEVARTFGDAVGVFEERLIGVEQGVAQELKLLRSRLGERSGEDGRLESMEKQLKWIIENMGNMGNMGGAKGGGR</sequence>
<comment type="caution">
    <text evidence="2">The sequence shown here is derived from an EMBL/GenBank/DDBJ whole genome shotgun (WGS) entry which is preliminary data.</text>
</comment>
<name>A0A9W7F966_9STRA</name>
<feature type="region of interest" description="Disordered" evidence="1">
    <location>
        <begin position="1"/>
        <end position="105"/>
    </location>
</feature>